<dbReference type="PANTHER" id="PTHR43698">
    <property type="entry name" value="RIBD C-TERMINAL DOMAIN CONTAINING PROTEIN"/>
    <property type="match status" value="1"/>
</dbReference>
<keyword evidence="4" id="KW-1185">Reference proteome</keyword>
<feature type="domain" description="Cupin type-2" evidence="2">
    <location>
        <begin position="50"/>
        <end position="102"/>
    </location>
</feature>
<feature type="region of interest" description="Disordered" evidence="1">
    <location>
        <begin position="1"/>
        <end position="21"/>
    </location>
</feature>
<dbReference type="Proteomes" id="UP000799764">
    <property type="component" value="Unassembled WGS sequence"/>
</dbReference>
<dbReference type="EMBL" id="MU001501">
    <property type="protein sequence ID" value="KAF2443918.1"/>
    <property type="molecule type" value="Genomic_DNA"/>
</dbReference>
<evidence type="ECO:0000256" key="1">
    <source>
        <dbReference type="SAM" id="MobiDB-lite"/>
    </source>
</evidence>
<dbReference type="AlphaFoldDB" id="A0A9P4UC34"/>
<dbReference type="Gene3D" id="2.60.120.10">
    <property type="entry name" value="Jelly Rolls"/>
    <property type="match status" value="1"/>
</dbReference>
<dbReference type="InterPro" id="IPR013096">
    <property type="entry name" value="Cupin_2"/>
</dbReference>
<proteinExistence type="predicted"/>
<dbReference type="InterPro" id="IPR014710">
    <property type="entry name" value="RmlC-like_jellyroll"/>
</dbReference>
<evidence type="ECO:0000313" key="4">
    <source>
        <dbReference type="Proteomes" id="UP000799764"/>
    </source>
</evidence>
<accession>A0A9P4UC34</accession>
<dbReference type="InterPro" id="IPR047263">
    <property type="entry name" value="HNL-like_cupin"/>
</dbReference>
<comment type="caution">
    <text evidence="3">The sequence shown here is derived from an EMBL/GenBank/DDBJ whole genome shotgun (WGS) entry which is preliminary data.</text>
</comment>
<name>A0A9P4UC34_9PLEO</name>
<evidence type="ECO:0000313" key="3">
    <source>
        <dbReference type="EMBL" id="KAF2443918.1"/>
    </source>
</evidence>
<gene>
    <name evidence="3" type="ORF">P171DRAFT_521330</name>
</gene>
<dbReference type="PANTHER" id="PTHR43698:SF1">
    <property type="entry name" value="BLL4564 PROTEIN"/>
    <property type="match status" value="1"/>
</dbReference>
<dbReference type="OrthoDB" id="2096797at2759"/>
<organism evidence="3 4">
    <name type="scientific">Karstenula rhodostoma CBS 690.94</name>
    <dbReference type="NCBI Taxonomy" id="1392251"/>
    <lineage>
        <taxon>Eukaryota</taxon>
        <taxon>Fungi</taxon>
        <taxon>Dikarya</taxon>
        <taxon>Ascomycota</taxon>
        <taxon>Pezizomycotina</taxon>
        <taxon>Dothideomycetes</taxon>
        <taxon>Pleosporomycetidae</taxon>
        <taxon>Pleosporales</taxon>
        <taxon>Massarineae</taxon>
        <taxon>Didymosphaeriaceae</taxon>
        <taxon>Karstenula</taxon>
    </lineage>
</organism>
<dbReference type="Pfam" id="PF07883">
    <property type="entry name" value="Cupin_2"/>
    <property type="match status" value="1"/>
</dbReference>
<reference evidence="3" key="1">
    <citation type="journal article" date="2020" name="Stud. Mycol.">
        <title>101 Dothideomycetes genomes: a test case for predicting lifestyles and emergence of pathogens.</title>
        <authorList>
            <person name="Haridas S."/>
            <person name="Albert R."/>
            <person name="Binder M."/>
            <person name="Bloem J."/>
            <person name="Labutti K."/>
            <person name="Salamov A."/>
            <person name="Andreopoulos B."/>
            <person name="Baker S."/>
            <person name="Barry K."/>
            <person name="Bills G."/>
            <person name="Bluhm B."/>
            <person name="Cannon C."/>
            <person name="Castanera R."/>
            <person name="Culley D."/>
            <person name="Daum C."/>
            <person name="Ezra D."/>
            <person name="Gonzalez J."/>
            <person name="Henrissat B."/>
            <person name="Kuo A."/>
            <person name="Liang C."/>
            <person name="Lipzen A."/>
            <person name="Lutzoni F."/>
            <person name="Magnuson J."/>
            <person name="Mondo S."/>
            <person name="Nolan M."/>
            <person name="Ohm R."/>
            <person name="Pangilinan J."/>
            <person name="Park H.-J."/>
            <person name="Ramirez L."/>
            <person name="Alfaro M."/>
            <person name="Sun H."/>
            <person name="Tritt A."/>
            <person name="Yoshinaga Y."/>
            <person name="Zwiers L.-H."/>
            <person name="Turgeon B."/>
            <person name="Goodwin S."/>
            <person name="Spatafora J."/>
            <person name="Crous P."/>
            <person name="Grigoriev I."/>
        </authorList>
    </citation>
    <scope>NUCLEOTIDE SEQUENCE</scope>
    <source>
        <strain evidence="3">CBS 690.94</strain>
    </source>
</reference>
<dbReference type="CDD" id="cd02233">
    <property type="entry name" value="cupin_HNL-like"/>
    <property type="match status" value="1"/>
</dbReference>
<dbReference type="SUPFAM" id="SSF51182">
    <property type="entry name" value="RmlC-like cupins"/>
    <property type="match status" value="1"/>
</dbReference>
<evidence type="ECO:0000259" key="2">
    <source>
        <dbReference type="Pfam" id="PF07883"/>
    </source>
</evidence>
<dbReference type="InterPro" id="IPR011051">
    <property type="entry name" value="RmlC_Cupin_sf"/>
</dbReference>
<protein>
    <submittedName>
        <fullName evidence="3">Cupin domain-containing protein</fullName>
    </submittedName>
</protein>
<sequence>MPSTIFPAHQPSKPAQRAGPTFTGTVFSDVIHRDDTVSLANVTFTPCSRTFWHTHEDGQMIKVLSGSGLVCDKGGEPRRIQAGDVVWAAPGTTHWHGADEGSVMTHFVVTRGKTVWGEEVGGDAWPRVEVGEGS</sequence>